<accession>A0A371K0I0</accession>
<dbReference type="CDD" id="cd03808">
    <property type="entry name" value="GT4_CapM-like"/>
    <property type="match status" value="1"/>
</dbReference>
<dbReference type="Proteomes" id="UP000264492">
    <property type="component" value="Unassembled WGS sequence"/>
</dbReference>
<organism evidence="3 4">
    <name type="scientific">Lysobacter silvisoli</name>
    <dbReference type="NCBI Taxonomy" id="2293254"/>
    <lineage>
        <taxon>Bacteria</taxon>
        <taxon>Pseudomonadati</taxon>
        <taxon>Pseudomonadota</taxon>
        <taxon>Gammaproteobacteria</taxon>
        <taxon>Lysobacterales</taxon>
        <taxon>Lysobacteraceae</taxon>
        <taxon>Lysobacter</taxon>
    </lineage>
</organism>
<name>A0A371K0I0_9GAMM</name>
<keyword evidence="3" id="KW-0808">Transferase</keyword>
<dbReference type="GO" id="GO:0016757">
    <property type="term" value="F:glycosyltransferase activity"/>
    <property type="evidence" value="ECO:0007669"/>
    <property type="project" value="InterPro"/>
</dbReference>
<gene>
    <name evidence="3" type="ORF">DX914_14465</name>
</gene>
<protein>
    <submittedName>
        <fullName evidence="3">Glycosyltransferase family 1 protein</fullName>
    </submittedName>
</protein>
<dbReference type="RefSeq" id="WP_115859875.1">
    <property type="nucleotide sequence ID" value="NZ_QTSU01000002.1"/>
</dbReference>
<evidence type="ECO:0000259" key="2">
    <source>
        <dbReference type="Pfam" id="PF13579"/>
    </source>
</evidence>
<dbReference type="EMBL" id="QTSU01000002">
    <property type="protein sequence ID" value="RDZ27429.1"/>
    <property type="molecule type" value="Genomic_DNA"/>
</dbReference>
<feature type="domain" description="Glycosyltransferase subfamily 4-like N-terminal" evidence="2">
    <location>
        <begin position="19"/>
        <end position="173"/>
    </location>
</feature>
<dbReference type="SUPFAM" id="SSF53756">
    <property type="entry name" value="UDP-Glycosyltransferase/glycogen phosphorylase"/>
    <property type="match status" value="1"/>
</dbReference>
<comment type="caution">
    <text evidence="3">The sequence shown here is derived from an EMBL/GenBank/DDBJ whole genome shotgun (WGS) entry which is preliminary data.</text>
</comment>
<reference evidence="3 4" key="1">
    <citation type="submission" date="2018-08" db="EMBL/GenBank/DDBJ databases">
        <title>Lysobacter sp. zong2l5, whole genome shotgun sequence.</title>
        <authorList>
            <person name="Zhang X."/>
            <person name="Feng G."/>
            <person name="Zhu H."/>
        </authorList>
    </citation>
    <scope>NUCLEOTIDE SEQUENCE [LARGE SCALE GENOMIC DNA]</scope>
    <source>
        <strain evidence="4">zong2l5</strain>
    </source>
</reference>
<dbReference type="AlphaFoldDB" id="A0A371K0I0"/>
<dbReference type="OrthoDB" id="9775208at2"/>
<dbReference type="InterPro" id="IPR001296">
    <property type="entry name" value="Glyco_trans_1"/>
</dbReference>
<evidence type="ECO:0000313" key="3">
    <source>
        <dbReference type="EMBL" id="RDZ27429.1"/>
    </source>
</evidence>
<evidence type="ECO:0000313" key="4">
    <source>
        <dbReference type="Proteomes" id="UP000264492"/>
    </source>
</evidence>
<feature type="domain" description="Glycosyl transferase family 1" evidence="1">
    <location>
        <begin position="189"/>
        <end position="352"/>
    </location>
</feature>
<sequence length="387" mass="43335">MRIVLFANTDWYLYNFRLAMALQLRDRGAEVVMLSPPGSFGERFRSHGLRWLTLPMDRAGLNPWRELGTLQRLFQLLRSEQPDLLHNFTVKCAVYGGLAARAARVPAIVHAVAGMGYVFSSDRIKARLLRPVVSGLMRGVLGQGHSRVILQNPDDAETMTASGLVPEERIRVIMGSGVDTRRFRPGQPKNAQQRLRVLLAARLLREKGVDEFVNAARLLRDSGRDIEFLLAGTPDPGNPNSVSQQEVEAWQAEGLLRWLGHVEDMPTLLNAVDVMALPSYYREGVPRCLLEGAASGLALVTTDMPGCREVVTRHGEDGLQVQPRDAESLAALLARLDDDRELLQRLGRNARSRAVEHFDERQVIQRTMEVYDELLPTPSWPEPQPSR</sequence>
<dbReference type="PANTHER" id="PTHR12526:SF638">
    <property type="entry name" value="SPORE COAT PROTEIN SA"/>
    <property type="match status" value="1"/>
</dbReference>
<evidence type="ECO:0000259" key="1">
    <source>
        <dbReference type="Pfam" id="PF00534"/>
    </source>
</evidence>
<dbReference type="Pfam" id="PF13579">
    <property type="entry name" value="Glyco_trans_4_4"/>
    <property type="match status" value="1"/>
</dbReference>
<dbReference type="GO" id="GO:1901135">
    <property type="term" value="P:carbohydrate derivative metabolic process"/>
    <property type="evidence" value="ECO:0007669"/>
    <property type="project" value="UniProtKB-ARBA"/>
</dbReference>
<proteinExistence type="predicted"/>
<dbReference type="PANTHER" id="PTHR12526">
    <property type="entry name" value="GLYCOSYLTRANSFERASE"/>
    <property type="match status" value="1"/>
</dbReference>
<keyword evidence="4" id="KW-1185">Reference proteome</keyword>
<dbReference type="Gene3D" id="3.40.50.2000">
    <property type="entry name" value="Glycogen Phosphorylase B"/>
    <property type="match status" value="2"/>
</dbReference>
<dbReference type="InterPro" id="IPR028098">
    <property type="entry name" value="Glyco_trans_4-like_N"/>
</dbReference>
<dbReference type="Pfam" id="PF00534">
    <property type="entry name" value="Glycos_transf_1"/>
    <property type="match status" value="1"/>
</dbReference>